<proteinExistence type="predicted"/>
<dbReference type="Proteomes" id="UP000700596">
    <property type="component" value="Unassembled WGS sequence"/>
</dbReference>
<dbReference type="Pfam" id="PF00646">
    <property type="entry name" value="F-box"/>
    <property type="match status" value="1"/>
</dbReference>
<protein>
    <recommendedName>
        <fullName evidence="1">F-box domain-containing protein</fullName>
    </recommendedName>
</protein>
<accession>A0A9P9ELB9</accession>
<gene>
    <name evidence="2" type="ORF">B0J11DRAFT_35843</name>
</gene>
<organism evidence="2 3">
    <name type="scientific">Dendryphion nanum</name>
    <dbReference type="NCBI Taxonomy" id="256645"/>
    <lineage>
        <taxon>Eukaryota</taxon>
        <taxon>Fungi</taxon>
        <taxon>Dikarya</taxon>
        <taxon>Ascomycota</taxon>
        <taxon>Pezizomycotina</taxon>
        <taxon>Dothideomycetes</taxon>
        <taxon>Pleosporomycetidae</taxon>
        <taxon>Pleosporales</taxon>
        <taxon>Torulaceae</taxon>
        <taxon>Dendryphion</taxon>
    </lineage>
</organism>
<dbReference type="Gene3D" id="1.20.1280.50">
    <property type="match status" value="1"/>
</dbReference>
<dbReference type="InterPro" id="IPR001810">
    <property type="entry name" value="F-box_dom"/>
</dbReference>
<dbReference type="OrthoDB" id="3695298at2759"/>
<keyword evidence="3" id="KW-1185">Reference proteome</keyword>
<dbReference type="EMBL" id="JAGMWT010000001">
    <property type="protein sequence ID" value="KAH7139131.1"/>
    <property type="molecule type" value="Genomic_DNA"/>
</dbReference>
<name>A0A9P9ELB9_9PLEO</name>
<evidence type="ECO:0000313" key="3">
    <source>
        <dbReference type="Proteomes" id="UP000700596"/>
    </source>
</evidence>
<evidence type="ECO:0000259" key="1">
    <source>
        <dbReference type="PROSITE" id="PS50181"/>
    </source>
</evidence>
<feature type="domain" description="F-box" evidence="1">
    <location>
        <begin position="54"/>
        <end position="100"/>
    </location>
</feature>
<dbReference type="SUPFAM" id="SSF81383">
    <property type="entry name" value="F-box domain"/>
    <property type="match status" value="1"/>
</dbReference>
<evidence type="ECO:0000313" key="2">
    <source>
        <dbReference type="EMBL" id="KAH7139131.1"/>
    </source>
</evidence>
<reference evidence="2" key="1">
    <citation type="journal article" date="2021" name="Nat. Commun.">
        <title>Genetic determinants of endophytism in the Arabidopsis root mycobiome.</title>
        <authorList>
            <person name="Mesny F."/>
            <person name="Miyauchi S."/>
            <person name="Thiergart T."/>
            <person name="Pickel B."/>
            <person name="Atanasova L."/>
            <person name="Karlsson M."/>
            <person name="Huettel B."/>
            <person name="Barry K.W."/>
            <person name="Haridas S."/>
            <person name="Chen C."/>
            <person name="Bauer D."/>
            <person name="Andreopoulos W."/>
            <person name="Pangilinan J."/>
            <person name="LaButti K."/>
            <person name="Riley R."/>
            <person name="Lipzen A."/>
            <person name="Clum A."/>
            <person name="Drula E."/>
            <person name="Henrissat B."/>
            <person name="Kohler A."/>
            <person name="Grigoriev I.V."/>
            <person name="Martin F.M."/>
            <person name="Hacquard S."/>
        </authorList>
    </citation>
    <scope>NUCLEOTIDE SEQUENCE</scope>
    <source>
        <strain evidence="2">MPI-CAGE-CH-0243</strain>
    </source>
</reference>
<comment type="caution">
    <text evidence="2">The sequence shown here is derived from an EMBL/GenBank/DDBJ whole genome shotgun (WGS) entry which is preliminary data.</text>
</comment>
<dbReference type="InterPro" id="IPR036047">
    <property type="entry name" value="F-box-like_dom_sf"/>
</dbReference>
<dbReference type="PROSITE" id="PS50181">
    <property type="entry name" value="FBOX"/>
    <property type="match status" value="1"/>
</dbReference>
<dbReference type="AlphaFoldDB" id="A0A9P9ELB9"/>
<sequence length="458" mass="53046">MASVAPAMGTQTNPLGLSSPALPAYIARHVHLGFDADDLNALLDSIDSSQCGSHPSLPQIPAEILLLILENVPSDHILCFRYVCRGFRDYIDTRLPYSYLHRTELFCLFNVQPFRTYPLSKEQLEIFKTMRMSFSHVEDSRRTSFTALTKRKWDAKCAVYNIDPAWCKIFDTLRQMARSHPTLINEQQLLSEIENSLPYDKYARTSGALRWVIKLDHGALDLDITTYKVIDLDKKSVSVEWREGLLQFLKTENRLRMRKWKNRDREYTYSHTEDCLRQIRRECIRSLLDLDDGRDKLVNWSMRTLRPLFGGAVYAKLDDAWNAFERDENQAMYNLMLLRKEAAMPKKEREQLAQLVKDRVELIQDLSTLDSCFAMFKNQISDIVAGCKSNEPIATYQMTAFPDLPINVLEWDDETVLKESKRVAKWKSQKITLEKIKFLISMANEALSLPEDAFDSDS</sequence>